<accession>A0ABX8XG94</accession>
<sequence>MFFKRHLILLLLASLIVYGALVPAFATAEPNVLYAHFRHRPPEMIVDERNMTMSSPLKDIIEEAAEKIGYRIHWTISPFARSLHDLQVGKVDIVPRTIKTSERETFIRFLGPVSTQTRDILFLVKAGKESSIQVYEDLYKLSVGVKRQTVYFERFNDDTAINKMESIDDENMAKMFIKGRFDTMIILDRASIEYQLNSLGFHDFSYAQYRQINKIDNYFGMSRKSAHFAAFESLNSVLIEMVRSGRVKAIYDFYGLSAELE</sequence>
<comment type="similarity">
    <text evidence="1">Belongs to the bacterial solute-binding protein 3 family.</text>
</comment>
<dbReference type="SMART" id="SM00062">
    <property type="entry name" value="PBPb"/>
    <property type="match status" value="1"/>
</dbReference>
<feature type="domain" description="Solute-binding protein family 3/N-terminal" evidence="3">
    <location>
        <begin position="43"/>
        <end position="258"/>
    </location>
</feature>
<evidence type="ECO:0000256" key="1">
    <source>
        <dbReference type="ARBA" id="ARBA00010333"/>
    </source>
</evidence>
<proteinExistence type="inferred from homology"/>
<evidence type="ECO:0000256" key="2">
    <source>
        <dbReference type="ARBA" id="ARBA00022729"/>
    </source>
</evidence>
<organism evidence="4 5">
    <name type="scientific">Shewanella putrefaciens</name>
    <name type="common">Pseudomonas putrefaciens</name>
    <dbReference type="NCBI Taxonomy" id="24"/>
    <lineage>
        <taxon>Bacteria</taxon>
        <taxon>Pseudomonadati</taxon>
        <taxon>Pseudomonadota</taxon>
        <taxon>Gammaproteobacteria</taxon>
        <taxon>Alteromonadales</taxon>
        <taxon>Shewanellaceae</taxon>
        <taxon>Shewanella</taxon>
    </lineage>
</organism>
<protein>
    <submittedName>
        <fullName evidence="4">ABC transporter substrate-binding protein</fullName>
    </submittedName>
</protein>
<dbReference type="RefSeq" id="WP_025008586.1">
    <property type="nucleotide sequence ID" value="NZ_BMPK01000003.1"/>
</dbReference>
<dbReference type="PANTHER" id="PTHR35936">
    <property type="entry name" value="MEMBRANE-BOUND LYTIC MUREIN TRANSGLYCOSYLASE F"/>
    <property type="match status" value="1"/>
</dbReference>
<dbReference type="Pfam" id="PF00497">
    <property type="entry name" value="SBP_bac_3"/>
    <property type="match status" value="1"/>
</dbReference>
<keyword evidence="5" id="KW-1185">Reference proteome</keyword>
<dbReference type="Proteomes" id="UP000827084">
    <property type="component" value="Chromosome"/>
</dbReference>
<dbReference type="Gene3D" id="3.40.190.10">
    <property type="entry name" value="Periplasmic binding protein-like II"/>
    <property type="match status" value="2"/>
</dbReference>
<dbReference type="EMBL" id="CP080635">
    <property type="protein sequence ID" value="QYX74455.1"/>
    <property type="molecule type" value="Genomic_DNA"/>
</dbReference>
<dbReference type="InterPro" id="IPR001638">
    <property type="entry name" value="Solute-binding_3/MltF_N"/>
</dbReference>
<evidence type="ECO:0000259" key="3">
    <source>
        <dbReference type="SMART" id="SM00062"/>
    </source>
</evidence>
<dbReference type="PANTHER" id="PTHR35936:SF38">
    <property type="entry name" value="GLUTAMINE-BINDING PERIPLASMIC PROTEIN"/>
    <property type="match status" value="1"/>
</dbReference>
<name>A0ABX8XG94_SHEPU</name>
<dbReference type="GeneID" id="67443339"/>
<gene>
    <name evidence="4" type="ORF">K3G22_08725</name>
</gene>
<evidence type="ECO:0000313" key="5">
    <source>
        <dbReference type="Proteomes" id="UP000827084"/>
    </source>
</evidence>
<evidence type="ECO:0000313" key="4">
    <source>
        <dbReference type="EMBL" id="QYX74455.1"/>
    </source>
</evidence>
<reference evidence="4 5" key="1">
    <citation type="submission" date="2021-08" db="EMBL/GenBank/DDBJ databases">
        <title>Shewanella putrefaciens YZ-J, complete genome.</title>
        <authorList>
            <person name="Yi Z."/>
        </authorList>
    </citation>
    <scope>NUCLEOTIDE SEQUENCE [LARGE SCALE GENOMIC DNA]</scope>
    <source>
        <strain evidence="4 5">YZ-J</strain>
    </source>
</reference>
<keyword evidence="2" id="KW-0732">Signal</keyword>
<dbReference type="SUPFAM" id="SSF53850">
    <property type="entry name" value="Periplasmic binding protein-like II"/>
    <property type="match status" value="1"/>
</dbReference>